<evidence type="ECO:0000256" key="1">
    <source>
        <dbReference type="SAM" id="MobiDB-lite"/>
    </source>
</evidence>
<dbReference type="InterPro" id="IPR015915">
    <property type="entry name" value="Kelch-typ_b-propeller"/>
</dbReference>
<organism evidence="3 4">
    <name type="scientific">Rhodosorus marinus</name>
    <dbReference type="NCBI Taxonomy" id="101924"/>
    <lineage>
        <taxon>Eukaryota</taxon>
        <taxon>Rhodophyta</taxon>
        <taxon>Stylonematophyceae</taxon>
        <taxon>Stylonematales</taxon>
        <taxon>Stylonemataceae</taxon>
        <taxon>Rhodosorus</taxon>
    </lineage>
</organism>
<comment type="caution">
    <text evidence="3">The sequence shown here is derived from an EMBL/GenBank/DDBJ whole genome shotgun (WGS) entry which is preliminary data.</text>
</comment>
<dbReference type="PANTHER" id="PTHR46063:SF1">
    <property type="entry name" value="KELCH DOMAIN-CONTAINING PROTEIN 4"/>
    <property type="match status" value="1"/>
</dbReference>
<sequence>MERVIGCGGGGIEWSLDGLKRIRTMGKKDKNKKKGLGKAKTLEKTAKKEAKRAKKAKEKSGEKDVEELLEEIIAAEMEQLAVDVSETEGPTPRVNFTMVSNPLKDSELIIFGGEKFDGTTTFFYADLYRFSLDKEAWTKYRSRNQPPPRSSHAATVHKSFMYIFGGEFSSPRQTQFYHYRDLWRLDTSDFTWTKLDVRGGPSPRSGHRMCVCKDKLYVFGGFFDTISDMKYLNDLYMIDLKLDELKWVKIEVTGNCPSPRSGYCWVSTGEAIILYGGYCKEKLKGAKPMSHKEKKRLAGVAGANQPMVDDGATSRGIVHSEIWKFDPESKRWEKLKRSGYGPSNRSGFGMVLYKNQLVTFGGVEDEETEESLRSTFYNDLFAYNIARKKWYPMTLRKKKQVKRRRRRAKHADAEAEPDPQDEVMEDVTEDADEDDDEGEDEDEETFEDENKPVGRFGSAIALVKNSKLVVYGGLYEKAEQEVTLDDIWTVDLGKLDEYQLVKALNQKHMEWNASDSGEESGSDNMAESGDGASDFAEEGDEDADESEDDEEAEEKKEQRKNRRSKLEKKLVTEDDAWTPRVGETLKVFFERTKLHWMQEVYEATETTGKENRRVAFQWARQRYDEIKPTLRELEELEEFFREEQEAEERHAKKEGDIRRQKNRR</sequence>
<feature type="domain" description="DUF4110" evidence="2">
    <location>
        <begin position="573"/>
        <end position="653"/>
    </location>
</feature>
<evidence type="ECO:0000313" key="4">
    <source>
        <dbReference type="Proteomes" id="UP001157974"/>
    </source>
</evidence>
<proteinExistence type="predicted"/>
<reference evidence="3 4" key="1">
    <citation type="journal article" date="2023" name="Nat. Commun.">
        <title>Origin of minicircular mitochondrial genomes in red algae.</title>
        <authorList>
            <person name="Lee Y."/>
            <person name="Cho C.H."/>
            <person name="Lee Y.M."/>
            <person name="Park S.I."/>
            <person name="Yang J.H."/>
            <person name="West J.A."/>
            <person name="Bhattacharya D."/>
            <person name="Yoon H.S."/>
        </authorList>
    </citation>
    <scope>NUCLEOTIDE SEQUENCE [LARGE SCALE GENOMIC DNA]</scope>
    <source>
        <strain evidence="3 4">CCMP1338</strain>
        <tissue evidence="3">Whole cell</tissue>
    </source>
</reference>
<dbReference type="Gene3D" id="2.120.10.80">
    <property type="entry name" value="Kelch-type beta propeller"/>
    <property type="match status" value="2"/>
</dbReference>
<evidence type="ECO:0000313" key="3">
    <source>
        <dbReference type="EMBL" id="KAJ8901415.1"/>
    </source>
</evidence>
<protein>
    <recommendedName>
        <fullName evidence="2">DUF4110 domain-containing protein</fullName>
    </recommendedName>
</protein>
<dbReference type="Pfam" id="PF13422">
    <property type="entry name" value="DUF4110"/>
    <property type="match status" value="1"/>
</dbReference>
<dbReference type="InterPro" id="IPR025183">
    <property type="entry name" value="DUF4110"/>
</dbReference>
<dbReference type="InterPro" id="IPR052588">
    <property type="entry name" value="Kelch_domain_protein"/>
</dbReference>
<dbReference type="PANTHER" id="PTHR46063">
    <property type="entry name" value="KELCH DOMAIN-CONTAINING PROTEIN"/>
    <property type="match status" value="1"/>
</dbReference>
<keyword evidence="4" id="KW-1185">Reference proteome</keyword>
<feature type="region of interest" description="Disordered" evidence="1">
    <location>
        <begin position="26"/>
        <end position="62"/>
    </location>
</feature>
<gene>
    <name evidence="3" type="ORF">NDN08_007261</name>
</gene>
<feature type="region of interest" description="Disordered" evidence="1">
    <location>
        <begin position="511"/>
        <end position="573"/>
    </location>
</feature>
<dbReference type="Proteomes" id="UP001157974">
    <property type="component" value="Unassembled WGS sequence"/>
</dbReference>
<evidence type="ECO:0000259" key="2">
    <source>
        <dbReference type="Pfam" id="PF13422"/>
    </source>
</evidence>
<feature type="compositionally biased region" description="Acidic residues" evidence="1">
    <location>
        <begin position="414"/>
        <end position="447"/>
    </location>
</feature>
<feature type="compositionally biased region" description="Basic residues" evidence="1">
    <location>
        <begin position="26"/>
        <end position="37"/>
    </location>
</feature>
<dbReference type="SUPFAM" id="SSF117281">
    <property type="entry name" value="Kelch motif"/>
    <property type="match status" value="1"/>
</dbReference>
<feature type="region of interest" description="Disordered" evidence="1">
    <location>
        <begin position="401"/>
        <end position="452"/>
    </location>
</feature>
<dbReference type="AlphaFoldDB" id="A0AAV8UFZ5"/>
<name>A0AAV8UFZ5_9RHOD</name>
<dbReference type="Pfam" id="PF24681">
    <property type="entry name" value="Kelch_KLHDC2_KLHL20_DRC7"/>
    <property type="match status" value="1"/>
</dbReference>
<accession>A0AAV8UFZ5</accession>
<dbReference type="EMBL" id="JAMWBK010000011">
    <property type="protein sequence ID" value="KAJ8901415.1"/>
    <property type="molecule type" value="Genomic_DNA"/>
</dbReference>
<feature type="region of interest" description="Disordered" evidence="1">
    <location>
        <begin position="641"/>
        <end position="664"/>
    </location>
</feature>
<feature type="compositionally biased region" description="Acidic residues" evidence="1">
    <location>
        <begin position="535"/>
        <end position="552"/>
    </location>
</feature>